<sequence>MRLSFRDIMSADMTELDDVAAAWKRMSKRFGELRRDYNTHVRGHLAHSQWAGVAKVTFDEVATVSSGEFGNAKSQAEGIATLLTEAYEDLVARKKALGKRVAEAEDDKMSVDGSGRVTLDTTKLNEGERLARGHDPTFASALDDKVADWQTAVEAAVEAVNEADAAIKKALMAAVAPPGSRAAGMNGFNPRKVDYTPPGTREDLDRILKDYQVGPDPGGIVGYPRNWILRAALFSTVTVTETEADMLDELGLAGLPAFNGIKENAFDTADARFSSDDRNDDHNDAFRHSYWNALMTKKYGAEWTEKYTIAHEARPGNPAEREAMDLYNNEVGRRIAQAHPDASEEELADLVEKAVRGGDMVVIPKGGGRLAFSDQVGPDGTGDPTLGAPEAEKDQVSGYTDSGGSGSGERSGAGSGS</sequence>
<organism evidence="3 4">
    <name type="scientific">Streptomyces diacarni</name>
    <dbReference type="NCBI Taxonomy" id="2800381"/>
    <lineage>
        <taxon>Bacteria</taxon>
        <taxon>Bacillati</taxon>
        <taxon>Actinomycetota</taxon>
        <taxon>Actinomycetes</taxon>
        <taxon>Kitasatosporales</taxon>
        <taxon>Streptomycetaceae</taxon>
        <taxon>Streptomyces</taxon>
    </lineage>
</organism>
<feature type="region of interest" description="Disordered" evidence="1">
    <location>
        <begin position="368"/>
        <end position="417"/>
    </location>
</feature>
<gene>
    <name evidence="3" type="ORF">DTL70_25410</name>
</gene>
<comment type="caution">
    <text evidence="3">The sequence shown here is derived from an EMBL/GenBank/DDBJ whole genome shotgun (WGS) entry which is preliminary data.</text>
</comment>
<protein>
    <recommendedName>
        <fullName evidence="2">DUF6973 domain-containing protein</fullName>
    </recommendedName>
</protein>
<evidence type="ECO:0000259" key="2">
    <source>
        <dbReference type="Pfam" id="PF22322"/>
    </source>
</evidence>
<evidence type="ECO:0000313" key="3">
    <source>
        <dbReference type="EMBL" id="RCG18950.1"/>
    </source>
</evidence>
<dbReference type="EMBL" id="QOIN01000049">
    <property type="protein sequence ID" value="RCG18950.1"/>
    <property type="molecule type" value="Genomic_DNA"/>
</dbReference>
<name>A0A367EP17_9ACTN</name>
<dbReference type="AlphaFoldDB" id="A0A367EP17"/>
<proteinExistence type="predicted"/>
<evidence type="ECO:0000313" key="4">
    <source>
        <dbReference type="Proteomes" id="UP000252914"/>
    </source>
</evidence>
<dbReference type="Proteomes" id="UP000252914">
    <property type="component" value="Unassembled WGS sequence"/>
</dbReference>
<reference evidence="3 4" key="1">
    <citation type="submission" date="2018-06" db="EMBL/GenBank/DDBJ databases">
        <title>Streptomyces reniochalinae sp. nov. and Streptomyces diacarnus sp. nov. from marine sponges.</title>
        <authorList>
            <person name="Li L."/>
        </authorList>
    </citation>
    <scope>NUCLEOTIDE SEQUENCE [LARGE SCALE GENOMIC DNA]</scope>
    <source>
        <strain evidence="3 4">LHW51701</strain>
    </source>
</reference>
<accession>A0A367EP17</accession>
<evidence type="ECO:0000256" key="1">
    <source>
        <dbReference type="SAM" id="MobiDB-lite"/>
    </source>
</evidence>
<dbReference type="Pfam" id="PF22322">
    <property type="entry name" value="DUF6973"/>
    <property type="match status" value="1"/>
</dbReference>
<feature type="compositionally biased region" description="Gly residues" evidence="1">
    <location>
        <begin position="401"/>
        <end position="417"/>
    </location>
</feature>
<dbReference type="RefSeq" id="WP_114024338.1">
    <property type="nucleotide sequence ID" value="NZ_JBEYTF010000012.1"/>
</dbReference>
<keyword evidence="4" id="KW-1185">Reference proteome</keyword>
<dbReference type="InterPro" id="IPR054246">
    <property type="entry name" value="DUF6973"/>
</dbReference>
<feature type="domain" description="DUF6973" evidence="2">
    <location>
        <begin position="261"/>
        <end position="356"/>
    </location>
</feature>